<keyword evidence="4" id="KW-1185">Reference proteome</keyword>
<dbReference type="Pfam" id="PF00534">
    <property type="entry name" value="Glycos_transf_1"/>
    <property type="match status" value="1"/>
</dbReference>
<feature type="domain" description="Glycosyltransferase subfamily 4-like N-terminal" evidence="2">
    <location>
        <begin position="14"/>
        <end position="177"/>
    </location>
</feature>
<dbReference type="Pfam" id="PF13439">
    <property type="entry name" value="Glyco_transf_4"/>
    <property type="match status" value="1"/>
</dbReference>
<evidence type="ECO:0000313" key="3">
    <source>
        <dbReference type="EMBL" id="GGK05773.1"/>
    </source>
</evidence>
<organism evidence="3 4">
    <name type="scientific">Lentibacillus kapialis</name>
    <dbReference type="NCBI Taxonomy" id="340214"/>
    <lineage>
        <taxon>Bacteria</taxon>
        <taxon>Bacillati</taxon>
        <taxon>Bacillota</taxon>
        <taxon>Bacilli</taxon>
        <taxon>Bacillales</taxon>
        <taxon>Bacillaceae</taxon>
        <taxon>Lentibacillus</taxon>
    </lineage>
</organism>
<accession>A0A917V036</accession>
<comment type="caution">
    <text evidence="3">The sequence shown here is derived from an EMBL/GenBank/DDBJ whole genome shotgun (WGS) entry which is preliminary data.</text>
</comment>
<proteinExistence type="predicted"/>
<gene>
    <name evidence="3" type="ORF">GCM10007063_30180</name>
</gene>
<sequence length="371" mass="41918">MKIIQFITHMHELGGAQMHVYALSKALKSSGHEVTVIGSGSCELTEELTADGIPYIPLRWLTVPIKPTWDLRAFFEARRIIKKIHPAIVCIHSSKAGIIGRLAAGSLSIPVIFTAHSWSFSGELSPRKKAFFTYLERQMGKTTDGIITVSHHDFMQAIEKKIAPRRQMQLIHNGIPDNERRIIRAKNSYDPVKLLMVARFAEPKNHRLLLISLSRIKQHPWHLTLVGDGPLLEASKKLAEDLDIRDQVTFTGEDRNIVKHMNEADIFLLISQSEGLPLSIIEAMREGLPVIASDVGGVDELITHRRHGLLVAKGSEGDLTAALHQLITNNYLRDSFGNMARQTYEKSFTFSRTFEQTENYYKEIVNRRLLT</sequence>
<feature type="domain" description="Glycosyl transferase family 1" evidence="1">
    <location>
        <begin position="188"/>
        <end position="342"/>
    </location>
</feature>
<dbReference type="SUPFAM" id="SSF53756">
    <property type="entry name" value="UDP-Glycosyltransferase/glycogen phosphorylase"/>
    <property type="match status" value="1"/>
</dbReference>
<dbReference type="RefSeq" id="WP_188633942.1">
    <property type="nucleotide sequence ID" value="NZ_BMNQ01000062.1"/>
</dbReference>
<name>A0A917V036_9BACI</name>
<dbReference type="PANTHER" id="PTHR12526">
    <property type="entry name" value="GLYCOSYLTRANSFERASE"/>
    <property type="match status" value="1"/>
</dbReference>
<dbReference type="CDD" id="cd03808">
    <property type="entry name" value="GT4_CapM-like"/>
    <property type="match status" value="1"/>
</dbReference>
<dbReference type="InterPro" id="IPR028098">
    <property type="entry name" value="Glyco_trans_4-like_N"/>
</dbReference>
<reference evidence="3" key="1">
    <citation type="journal article" date="2014" name="Int. J. Syst. Evol. Microbiol.">
        <title>Complete genome sequence of Corynebacterium casei LMG S-19264T (=DSM 44701T), isolated from a smear-ripened cheese.</title>
        <authorList>
            <consortium name="US DOE Joint Genome Institute (JGI-PGF)"/>
            <person name="Walter F."/>
            <person name="Albersmeier A."/>
            <person name="Kalinowski J."/>
            <person name="Ruckert C."/>
        </authorList>
    </citation>
    <scope>NUCLEOTIDE SEQUENCE</scope>
    <source>
        <strain evidence="3">JCM 12580</strain>
    </source>
</reference>
<dbReference type="GO" id="GO:0016757">
    <property type="term" value="F:glycosyltransferase activity"/>
    <property type="evidence" value="ECO:0007669"/>
    <property type="project" value="InterPro"/>
</dbReference>
<dbReference type="Proteomes" id="UP000658382">
    <property type="component" value="Unassembled WGS sequence"/>
</dbReference>
<dbReference type="AlphaFoldDB" id="A0A917V036"/>
<dbReference type="InterPro" id="IPR001296">
    <property type="entry name" value="Glyco_trans_1"/>
</dbReference>
<evidence type="ECO:0000259" key="2">
    <source>
        <dbReference type="Pfam" id="PF13439"/>
    </source>
</evidence>
<evidence type="ECO:0000313" key="4">
    <source>
        <dbReference type="Proteomes" id="UP000658382"/>
    </source>
</evidence>
<dbReference type="PANTHER" id="PTHR12526:SF630">
    <property type="entry name" value="GLYCOSYLTRANSFERASE"/>
    <property type="match status" value="1"/>
</dbReference>
<dbReference type="EMBL" id="BMNQ01000062">
    <property type="protein sequence ID" value="GGK05773.1"/>
    <property type="molecule type" value="Genomic_DNA"/>
</dbReference>
<keyword evidence="3" id="KW-0808">Transferase</keyword>
<reference evidence="3" key="2">
    <citation type="submission" date="2020-09" db="EMBL/GenBank/DDBJ databases">
        <authorList>
            <person name="Sun Q."/>
            <person name="Ohkuma M."/>
        </authorList>
    </citation>
    <scope>NUCLEOTIDE SEQUENCE</scope>
    <source>
        <strain evidence="3">JCM 12580</strain>
    </source>
</reference>
<evidence type="ECO:0000259" key="1">
    <source>
        <dbReference type="Pfam" id="PF00534"/>
    </source>
</evidence>
<dbReference type="Gene3D" id="3.40.50.2000">
    <property type="entry name" value="Glycogen Phosphorylase B"/>
    <property type="match status" value="2"/>
</dbReference>
<protein>
    <submittedName>
        <fullName evidence="3">Glycosyl transferase</fullName>
    </submittedName>
</protein>